<dbReference type="PANTHER" id="PTHR19920:SF0">
    <property type="entry name" value="CYTOSOLIC IRON-SULFUR PROTEIN ASSEMBLY PROTEIN CIAO1-RELATED"/>
    <property type="match status" value="1"/>
</dbReference>
<feature type="repeat" description="WD" evidence="4">
    <location>
        <begin position="225"/>
        <end position="272"/>
    </location>
</feature>
<sequence length="415" mass="45060">MPSPTPPRATISPLAPLKPDLYERAWFSAVHPTLPLLATAHGTSVTVFSLTTLTAHSTLTRGHERSVRCAAWKPVQKGMCLVTGSFDSTAGLWRWEDDEGEPGAVDVAGTGPDHEWQFTLVLEGHDSEIKSVAFSPGGEFLATSSRDKTVWIWEDVGADDDEWETVAVLNEHEGDVKAVAFCPDVPGRNSRRRYSADVLASASYDDTVRIWREDGEGEWVCVAVLTGHEGTVWGIAWEGVEREDGAFPRLSTFSADGTIRVWKLKEEDEDDNGAPAGGSFGAIPTSIRKSLREEWICEAVLPKVHTRDIYSVAWSAKSGLLASTGSDGTIVVYQEDAGTPPLEEGDAAAEVKGQPGPGKWNVLAKYDSGHGPYEINHIIWCPRYDSAPDRKAGEEMLVTTGDDGLVRTWAVSVGQ</sequence>
<protein>
    <recommendedName>
        <fullName evidence="3">Probable cytosolic iron-sulfur protein assembly protein 1</fullName>
    </recommendedName>
</protein>
<feature type="repeat" description="WD" evidence="4">
    <location>
        <begin position="122"/>
        <end position="154"/>
    </location>
</feature>
<dbReference type="GO" id="GO:0016226">
    <property type="term" value="P:iron-sulfur cluster assembly"/>
    <property type="evidence" value="ECO:0007669"/>
    <property type="project" value="UniProtKB-UniRule"/>
</dbReference>
<evidence type="ECO:0000256" key="3">
    <source>
        <dbReference type="HAMAP-Rule" id="MF_03037"/>
    </source>
</evidence>
<accession>A0AAE8N3B1</accession>
<feature type="repeat" description="WD" evidence="4">
    <location>
        <begin position="60"/>
        <end position="93"/>
    </location>
</feature>
<dbReference type="Pfam" id="PF00400">
    <property type="entry name" value="WD40"/>
    <property type="match status" value="5"/>
</dbReference>
<dbReference type="InterPro" id="IPR028608">
    <property type="entry name" value="CIAO1/Cia1"/>
</dbReference>
<dbReference type="InterPro" id="IPR020472">
    <property type="entry name" value="WD40_PAC1"/>
</dbReference>
<comment type="caution">
    <text evidence="5">The sequence shown here is derived from an EMBL/GenBank/DDBJ whole genome shotgun (WGS) entry which is preliminary data.</text>
</comment>
<comment type="function">
    <text evidence="3">Essential component of the cytosolic iron-sulfur (Fe/S) protein assembly machinery. Required for the maturation of extramitochondrial Fe/S proteins.</text>
</comment>
<dbReference type="PROSITE" id="PS50082">
    <property type="entry name" value="WD_REPEATS_2"/>
    <property type="match status" value="5"/>
</dbReference>
<dbReference type="EMBL" id="ONZQ02000013">
    <property type="protein sequence ID" value="SPO05651.1"/>
    <property type="molecule type" value="Genomic_DNA"/>
</dbReference>
<keyword evidence="6" id="KW-1185">Reference proteome</keyword>
<gene>
    <name evidence="3" type="primary">CIA1</name>
    <name evidence="5" type="ORF">DNG_08338</name>
</gene>
<dbReference type="PRINTS" id="PR00320">
    <property type="entry name" value="GPROTEINBRPT"/>
</dbReference>
<dbReference type="SUPFAM" id="SSF50978">
    <property type="entry name" value="WD40 repeat-like"/>
    <property type="match status" value="1"/>
</dbReference>
<evidence type="ECO:0000313" key="5">
    <source>
        <dbReference type="EMBL" id="SPO05651.1"/>
    </source>
</evidence>
<organism evidence="5 6">
    <name type="scientific">Cephalotrichum gorgonifer</name>
    <dbReference type="NCBI Taxonomy" id="2041049"/>
    <lineage>
        <taxon>Eukaryota</taxon>
        <taxon>Fungi</taxon>
        <taxon>Dikarya</taxon>
        <taxon>Ascomycota</taxon>
        <taxon>Pezizomycotina</taxon>
        <taxon>Sordariomycetes</taxon>
        <taxon>Hypocreomycetidae</taxon>
        <taxon>Microascales</taxon>
        <taxon>Microascaceae</taxon>
        <taxon>Cephalotrichum</taxon>
    </lineage>
</organism>
<dbReference type="SMART" id="SM00320">
    <property type="entry name" value="WD40"/>
    <property type="match status" value="6"/>
</dbReference>
<evidence type="ECO:0000256" key="4">
    <source>
        <dbReference type="PROSITE-ProRule" id="PRU00221"/>
    </source>
</evidence>
<dbReference type="HAMAP" id="MF_03037">
    <property type="entry name" value="ciao1"/>
    <property type="match status" value="1"/>
</dbReference>
<dbReference type="InterPro" id="IPR001680">
    <property type="entry name" value="WD40_rpt"/>
</dbReference>
<evidence type="ECO:0000313" key="6">
    <source>
        <dbReference type="Proteomes" id="UP001187682"/>
    </source>
</evidence>
<dbReference type="InterPro" id="IPR036322">
    <property type="entry name" value="WD40_repeat_dom_sf"/>
</dbReference>
<keyword evidence="2" id="KW-0677">Repeat</keyword>
<feature type="repeat" description="WD" evidence="4">
    <location>
        <begin position="302"/>
        <end position="334"/>
    </location>
</feature>
<comment type="similarity">
    <text evidence="3">Belongs to the WD repeat CIA1 family.</text>
</comment>
<dbReference type="InterPro" id="IPR015943">
    <property type="entry name" value="WD40/YVTN_repeat-like_dom_sf"/>
</dbReference>
<evidence type="ECO:0000256" key="2">
    <source>
        <dbReference type="ARBA" id="ARBA00022737"/>
    </source>
</evidence>
<dbReference type="GO" id="GO:0097361">
    <property type="term" value="C:cytosolic [4Fe-4S] assembly targeting complex"/>
    <property type="evidence" value="ECO:0007669"/>
    <property type="project" value="InterPro"/>
</dbReference>
<dbReference type="CDD" id="cd00200">
    <property type="entry name" value="WD40"/>
    <property type="match status" value="1"/>
</dbReference>
<dbReference type="Proteomes" id="UP001187682">
    <property type="component" value="Unassembled WGS sequence"/>
</dbReference>
<name>A0AAE8N3B1_9PEZI</name>
<dbReference type="PANTHER" id="PTHR19920">
    <property type="entry name" value="WD40 PROTEIN CIAO1"/>
    <property type="match status" value="1"/>
</dbReference>
<evidence type="ECO:0000256" key="1">
    <source>
        <dbReference type="ARBA" id="ARBA00022574"/>
    </source>
</evidence>
<keyword evidence="1 4" id="KW-0853">WD repeat</keyword>
<dbReference type="PROSITE" id="PS50294">
    <property type="entry name" value="WD_REPEATS_REGION"/>
    <property type="match status" value="1"/>
</dbReference>
<feature type="repeat" description="WD" evidence="4">
    <location>
        <begin position="169"/>
        <end position="211"/>
    </location>
</feature>
<dbReference type="Gene3D" id="2.130.10.10">
    <property type="entry name" value="YVTN repeat-like/Quinoprotein amine dehydrogenase"/>
    <property type="match status" value="1"/>
</dbReference>
<reference evidence="5" key="1">
    <citation type="submission" date="2018-03" db="EMBL/GenBank/DDBJ databases">
        <authorList>
            <person name="Guldener U."/>
        </authorList>
    </citation>
    <scope>NUCLEOTIDE SEQUENCE</scope>
</reference>
<proteinExistence type="inferred from homology"/>
<dbReference type="AlphaFoldDB" id="A0AAE8N3B1"/>